<keyword evidence="1" id="KW-0175">Coiled coil</keyword>
<reference evidence="3 4" key="1">
    <citation type="submission" date="2009-12" db="EMBL/GenBank/DDBJ databases">
        <title>The Genome Sequence of Anolis carolinensis (Green Anole Lizard).</title>
        <authorList>
            <consortium name="The Genome Sequencing Platform"/>
            <person name="Di Palma F."/>
            <person name="Alfoldi J."/>
            <person name="Heiman D."/>
            <person name="Young S."/>
            <person name="Grabherr M."/>
            <person name="Johnson J."/>
            <person name="Lander E.S."/>
            <person name="Lindblad-Toh K."/>
        </authorList>
    </citation>
    <scope>NUCLEOTIDE SEQUENCE [LARGE SCALE GENOMIC DNA]</scope>
    <source>
        <strain evidence="3 4">JBL SC #1</strain>
    </source>
</reference>
<dbReference type="PROSITE" id="PS50878">
    <property type="entry name" value="RT_POL"/>
    <property type="match status" value="1"/>
</dbReference>
<dbReference type="AlphaFoldDB" id="A0A803SLD7"/>
<dbReference type="PANTHER" id="PTHR31635:SF196">
    <property type="entry name" value="REVERSE TRANSCRIPTASE DOMAIN-CONTAINING PROTEIN-RELATED"/>
    <property type="match status" value="1"/>
</dbReference>
<sequence>MVWVSNSLITKISKLEILTRIHSDHCPMRLTIHETKNPGKWRLNDLLLRTEEDIEKNKLNLKEYFHINMTPGIAIQTVWDASKAVMRGHFIRQNAWRNKLRNQKLKDLQEDITRREKNLKKSPKNQKLKKELDLLRLQKNNMEMEQLAKKLKFIKQDYFQNANKPGRWLSRKIGKRKQKQFITKINSDGRCYQTDKEILKQFENFYKTLYKKDQIKKVDIMQYLGGKNLQKITDEQRELLNKPVDEEEIKKAIRKMDPNKAPGPDGFSVTYYRTFEEELIPRLKKLINNILNEGKLPNTWTEANITVIHKEKTDPTNVKNYRPISLLNVDYKIFTNILAGRMKEFLGNCIKEEQTGFLPNRLLKDNVRTVIDIVEYYETNNEKEMALLAVDAEKAFDNINWDFFKLLMREIDLGFQFINAIQAIYEDQKATIWINGFKTEEIKINKGTRQGCPLSPLIFIFAMETLLETIREDPKLKGTRIRGSHYKIRAFADDLICIIEDPMEDIKKWLKVMEEYGNVAGFKINKNKSMMLTKNINKIDQEKLKTISGLQVTNKINYLGILITAKNSQLLKNNYEEKWAEIKRQLENWKNLKLSLLGRISVIKMNILPKMLYLFQNLPVLRNMSIFKKWEKDLTKFIWQGRKARIKYTNLIDDTKRGGLGMPDLKSYYEANALVWIKDWMTLKREKILTLEGHDLRVGWHAYHCYGKTKSEKNFGNHFIRSAIMKVWNKYKARLYPKNPLWLSPLEAGQRRLLGWEKWPTYKDILKQKDGKLEMKSQEEIKENFKSISWFQYRQLREYFNKDKKEGFMNKEIFWDRIMNSEKKWITKIYKKILKWQTEKEFVKECMTKWAINFKKTIRMDQWENLWNKKFKQMYSYDLKENWIKMFHRWYITPKKLGLINKSLQTTCWKCKKRTGIILPHVVDLWKSKEILERNT</sequence>
<dbReference type="Proteomes" id="UP000001646">
    <property type="component" value="Chromosome 1"/>
</dbReference>
<feature type="domain" description="Reverse transcriptase" evidence="2">
    <location>
        <begin position="289"/>
        <end position="563"/>
    </location>
</feature>
<organism evidence="3 4">
    <name type="scientific">Anolis carolinensis</name>
    <name type="common">Green anole</name>
    <name type="synonym">American chameleon</name>
    <dbReference type="NCBI Taxonomy" id="28377"/>
    <lineage>
        <taxon>Eukaryota</taxon>
        <taxon>Metazoa</taxon>
        <taxon>Chordata</taxon>
        <taxon>Craniata</taxon>
        <taxon>Vertebrata</taxon>
        <taxon>Euteleostomi</taxon>
        <taxon>Lepidosauria</taxon>
        <taxon>Squamata</taxon>
        <taxon>Bifurcata</taxon>
        <taxon>Unidentata</taxon>
        <taxon>Episquamata</taxon>
        <taxon>Toxicofera</taxon>
        <taxon>Iguania</taxon>
        <taxon>Dactyloidae</taxon>
        <taxon>Anolis</taxon>
    </lineage>
</organism>
<reference evidence="3" key="3">
    <citation type="submission" date="2025-09" db="UniProtKB">
        <authorList>
            <consortium name="Ensembl"/>
        </authorList>
    </citation>
    <scope>IDENTIFICATION</scope>
</reference>
<dbReference type="Ensembl" id="ENSACAT00000050768.1">
    <property type="protein sequence ID" value="ENSACAP00000023777.1"/>
    <property type="gene ID" value="ENSACAG00000038891.1"/>
</dbReference>
<dbReference type="InterPro" id="IPR000477">
    <property type="entry name" value="RT_dom"/>
</dbReference>
<dbReference type="InterPro" id="IPR043502">
    <property type="entry name" value="DNA/RNA_pol_sf"/>
</dbReference>
<dbReference type="Pfam" id="PF00078">
    <property type="entry name" value="RVT_1"/>
    <property type="match status" value="1"/>
</dbReference>
<dbReference type="CDD" id="cd01650">
    <property type="entry name" value="RT_nLTR_like"/>
    <property type="match status" value="1"/>
</dbReference>
<reference evidence="3" key="2">
    <citation type="submission" date="2025-08" db="UniProtKB">
        <authorList>
            <consortium name="Ensembl"/>
        </authorList>
    </citation>
    <scope>IDENTIFICATION</scope>
</reference>
<evidence type="ECO:0000256" key="1">
    <source>
        <dbReference type="SAM" id="Coils"/>
    </source>
</evidence>
<feature type="coiled-coil region" evidence="1">
    <location>
        <begin position="125"/>
        <end position="157"/>
    </location>
</feature>
<dbReference type="GeneTree" id="ENSGT01150000286916"/>
<evidence type="ECO:0000313" key="3">
    <source>
        <dbReference type="Ensembl" id="ENSACAP00000023777.1"/>
    </source>
</evidence>
<name>A0A803SLD7_ANOCA</name>
<dbReference type="InParanoid" id="A0A803SLD7"/>
<keyword evidence="4" id="KW-1185">Reference proteome</keyword>
<accession>A0A803SLD7</accession>
<proteinExistence type="predicted"/>
<evidence type="ECO:0000313" key="4">
    <source>
        <dbReference type="Proteomes" id="UP000001646"/>
    </source>
</evidence>
<protein>
    <recommendedName>
        <fullName evidence="2">Reverse transcriptase domain-containing protein</fullName>
    </recommendedName>
</protein>
<dbReference type="SUPFAM" id="SSF56672">
    <property type="entry name" value="DNA/RNA polymerases"/>
    <property type="match status" value="1"/>
</dbReference>
<dbReference type="PANTHER" id="PTHR31635">
    <property type="entry name" value="REVERSE TRANSCRIPTASE DOMAIN-CONTAINING PROTEIN-RELATED"/>
    <property type="match status" value="1"/>
</dbReference>
<evidence type="ECO:0000259" key="2">
    <source>
        <dbReference type="PROSITE" id="PS50878"/>
    </source>
</evidence>